<evidence type="ECO:0000313" key="2">
    <source>
        <dbReference type="Proteomes" id="UP000468388"/>
    </source>
</evidence>
<accession>A0A6N8J3N0</accession>
<organism evidence="1 2">
    <name type="scientific">Chitinophaga oryziterrae</name>
    <dbReference type="NCBI Taxonomy" id="1031224"/>
    <lineage>
        <taxon>Bacteria</taxon>
        <taxon>Pseudomonadati</taxon>
        <taxon>Bacteroidota</taxon>
        <taxon>Chitinophagia</taxon>
        <taxon>Chitinophagales</taxon>
        <taxon>Chitinophagaceae</taxon>
        <taxon>Chitinophaga</taxon>
    </lineage>
</organism>
<dbReference type="InterPro" id="IPR043746">
    <property type="entry name" value="DUF5691"/>
</dbReference>
<reference evidence="1 2" key="1">
    <citation type="submission" date="2019-12" db="EMBL/GenBank/DDBJ databases">
        <title>The draft genomic sequence of strain Chitinophaga oryziterrae JCM 16595.</title>
        <authorList>
            <person name="Zhang X."/>
        </authorList>
    </citation>
    <scope>NUCLEOTIDE SEQUENCE [LARGE SCALE GENOMIC DNA]</scope>
    <source>
        <strain evidence="1 2">JCM 16595</strain>
    </source>
</reference>
<sequence length="490" mass="56637">MQFWNNIIQTAMLGTKRKQVTADELPAVLSDAVTVITGNTNIDKEEQFLQIVSLAFNYRQSGVQPLHKEIAIPPSPAEEKPYCTPKASQVLKDILDEDADSLLQLWLQLCSRKGQLMPPYLLPALLDKATLHKKLRTLVEDCMGKRGEWLSSFNESWNFTAAETEEDRWLTGKPEQRKEVLEQLRTTNPALARQWIQETWPQENANSKAELLKAFNVNPEAKDVEWLESIMTEKSQKVKEEALHLLRQIPSSAIIQHYWQLVQESVSLKKESAFLGLTTKNILTIQVPAGINEVGIEKISNQKEFTDEEFILYQLVGYIPPHFWEEYFQSTPADILQLFGRHKTSAKLIPAIVIATGRFKDLTWAPLFTGDKDRHYVSLLPLLSETDRDAYLLKNFEQMIDMVIPFLTQENTREWKLPIARAVLKHTAANSYQYNRSFYNRYVHFIPVETAAELDNYLPAEPYQQHTWRTNADYIRKLLQLKQRTIQSFS</sequence>
<gene>
    <name evidence="1" type="ORF">GO495_04410</name>
</gene>
<keyword evidence="2" id="KW-1185">Reference proteome</keyword>
<evidence type="ECO:0000313" key="1">
    <source>
        <dbReference type="EMBL" id="MVT39815.1"/>
    </source>
</evidence>
<name>A0A6N8J3N0_9BACT</name>
<comment type="caution">
    <text evidence="1">The sequence shown here is derived from an EMBL/GenBank/DDBJ whole genome shotgun (WGS) entry which is preliminary data.</text>
</comment>
<dbReference type="AlphaFoldDB" id="A0A6N8J3N0"/>
<dbReference type="RefSeq" id="WP_157298462.1">
    <property type="nucleotide sequence ID" value="NZ_BAAAZB010000005.1"/>
</dbReference>
<proteinExistence type="predicted"/>
<dbReference type="EMBL" id="WRXO01000001">
    <property type="protein sequence ID" value="MVT39815.1"/>
    <property type="molecule type" value="Genomic_DNA"/>
</dbReference>
<dbReference type="OrthoDB" id="262508at2"/>
<dbReference type="Pfam" id="PF18944">
    <property type="entry name" value="DUF5691"/>
    <property type="match status" value="1"/>
</dbReference>
<dbReference type="Proteomes" id="UP000468388">
    <property type="component" value="Unassembled WGS sequence"/>
</dbReference>
<protein>
    <submittedName>
        <fullName evidence="1">Uncharacterized protein</fullName>
    </submittedName>
</protein>